<dbReference type="PROSITE" id="PS50931">
    <property type="entry name" value="HTH_LYSR"/>
    <property type="match status" value="1"/>
</dbReference>
<comment type="similarity">
    <text evidence="1">Belongs to the LysR transcriptional regulatory family.</text>
</comment>
<evidence type="ECO:0000256" key="2">
    <source>
        <dbReference type="ARBA" id="ARBA00023015"/>
    </source>
</evidence>
<evidence type="ECO:0000259" key="5">
    <source>
        <dbReference type="PROSITE" id="PS50931"/>
    </source>
</evidence>
<dbReference type="InterPro" id="IPR005119">
    <property type="entry name" value="LysR_subst-bd"/>
</dbReference>
<dbReference type="FunFam" id="1.10.10.10:FF:000001">
    <property type="entry name" value="LysR family transcriptional regulator"/>
    <property type="match status" value="1"/>
</dbReference>
<evidence type="ECO:0000256" key="3">
    <source>
        <dbReference type="ARBA" id="ARBA00023125"/>
    </source>
</evidence>
<accession>A0A251WVD2</accession>
<dbReference type="GO" id="GO:0006351">
    <property type="term" value="P:DNA-templated transcription"/>
    <property type="evidence" value="ECO:0007669"/>
    <property type="project" value="TreeGrafter"/>
</dbReference>
<dbReference type="EMBL" id="MSPP01000006">
    <property type="protein sequence ID" value="OUD08352.1"/>
    <property type="molecule type" value="Genomic_DNA"/>
</dbReference>
<dbReference type="GO" id="GO:0043565">
    <property type="term" value="F:sequence-specific DNA binding"/>
    <property type="evidence" value="ECO:0007669"/>
    <property type="project" value="TreeGrafter"/>
</dbReference>
<dbReference type="GO" id="GO:0003700">
    <property type="term" value="F:DNA-binding transcription factor activity"/>
    <property type="evidence" value="ECO:0007669"/>
    <property type="project" value="InterPro"/>
</dbReference>
<dbReference type="InterPro" id="IPR058163">
    <property type="entry name" value="LysR-type_TF_proteobact-type"/>
</dbReference>
<dbReference type="InterPro" id="IPR036388">
    <property type="entry name" value="WH-like_DNA-bd_sf"/>
</dbReference>
<evidence type="ECO:0000256" key="4">
    <source>
        <dbReference type="ARBA" id="ARBA00023163"/>
    </source>
</evidence>
<dbReference type="InterPro" id="IPR036390">
    <property type="entry name" value="WH_DNA-bd_sf"/>
</dbReference>
<sequence length="301" mass="32974">MDKLRAMQVFSTVARAGSLSAAAREMDTPLTNISRQLSQLEQHLGLALITRSARRMELTPEGREYLTACRLIIDDIDQAEARISGQISDLNGTITITAPETFGKIHVLPIVTDFLEQHSNIDIRLLLQDRRVDMIEEGVDLAVRIGALRDSGHLATFIGSQRMVTCAAPSYLAKYPTPQKPSDLNSHVCICFAAPPSGLRWTYDHSEHGRKTIRVRPRLTVNSAEAAVSAAVNGLGITRVIGYQAAEAIAKGQLVPVIPKADNTGIPVNILRWPNRTAPRRVTAFIEFASVRLRSNSHAAL</sequence>
<name>A0A251WVD2_9RHOB</name>
<comment type="caution">
    <text evidence="6">The sequence shown here is derived from an EMBL/GenBank/DDBJ whole genome shotgun (WGS) entry which is preliminary data.</text>
</comment>
<dbReference type="PANTHER" id="PTHR30537:SF5">
    <property type="entry name" value="HTH-TYPE TRANSCRIPTIONAL ACTIVATOR TTDR-RELATED"/>
    <property type="match status" value="1"/>
</dbReference>
<dbReference type="Gene3D" id="1.10.10.10">
    <property type="entry name" value="Winged helix-like DNA-binding domain superfamily/Winged helix DNA-binding domain"/>
    <property type="match status" value="1"/>
</dbReference>
<dbReference type="Gene3D" id="3.40.190.290">
    <property type="match status" value="1"/>
</dbReference>
<dbReference type="InterPro" id="IPR000847">
    <property type="entry name" value="LysR_HTH_N"/>
</dbReference>
<dbReference type="AlphaFoldDB" id="A0A251WVD2"/>
<dbReference type="OrthoDB" id="9813056at2"/>
<feature type="domain" description="HTH lysR-type" evidence="5">
    <location>
        <begin position="1"/>
        <end position="59"/>
    </location>
</feature>
<dbReference type="RefSeq" id="WP_086452382.1">
    <property type="nucleotide sequence ID" value="NZ_MSPP01000006.1"/>
</dbReference>
<protein>
    <recommendedName>
        <fullName evidence="5">HTH lysR-type domain-containing protein</fullName>
    </recommendedName>
</protein>
<evidence type="ECO:0000313" key="6">
    <source>
        <dbReference type="EMBL" id="OUD08352.1"/>
    </source>
</evidence>
<keyword evidence="3" id="KW-0238">DNA-binding</keyword>
<dbReference type="Pfam" id="PF03466">
    <property type="entry name" value="LysR_substrate"/>
    <property type="match status" value="1"/>
</dbReference>
<evidence type="ECO:0000256" key="1">
    <source>
        <dbReference type="ARBA" id="ARBA00009437"/>
    </source>
</evidence>
<keyword evidence="4" id="KW-0804">Transcription</keyword>
<proteinExistence type="inferred from homology"/>
<keyword evidence="7" id="KW-1185">Reference proteome</keyword>
<dbReference type="SUPFAM" id="SSF53850">
    <property type="entry name" value="Periplasmic binding protein-like II"/>
    <property type="match status" value="1"/>
</dbReference>
<organism evidence="6 7">
    <name type="scientific">Marivivens niveibacter</name>
    <dbReference type="NCBI Taxonomy" id="1930667"/>
    <lineage>
        <taxon>Bacteria</taxon>
        <taxon>Pseudomonadati</taxon>
        <taxon>Pseudomonadota</taxon>
        <taxon>Alphaproteobacteria</taxon>
        <taxon>Rhodobacterales</taxon>
        <taxon>Paracoccaceae</taxon>
        <taxon>Marivivens group</taxon>
        <taxon>Marivivens</taxon>
    </lineage>
</organism>
<evidence type="ECO:0000313" key="7">
    <source>
        <dbReference type="Proteomes" id="UP000194664"/>
    </source>
</evidence>
<dbReference type="Pfam" id="PF00126">
    <property type="entry name" value="HTH_1"/>
    <property type="match status" value="1"/>
</dbReference>
<reference evidence="6 7" key="1">
    <citation type="submission" date="2016-12" db="EMBL/GenBank/DDBJ databases">
        <title>The draft genome sequence of HSLHS2.</title>
        <authorList>
            <person name="Hu D."/>
            <person name="Wang L."/>
            <person name="Shao Z."/>
        </authorList>
    </citation>
    <scope>NUCLEOTIDE SEQUENCE [LARGE SCALE GENOMIC DNA]</scope>
    <source>
        <strain evidence="6">MCCC 1A06712</strain>
    </source>
</reference>
<keyword evidence="2" id="KW-0805">Transcription regulation</keyword>
<dbReference type="Proteomes" id="UP000194664">
    <property type="component" value="Unassembled WGS sequence"/>
</dbReference>
<gene>
    <name evidence="6" type="ORF">BVC71_14365</name>
</gene>
<dbReference type="PANTHER" id="PTHR30537">
    <property type="entry name" value="HTH-TYPE TRANSCRIPTIONAL REGULATOR"/>
    <property type="match status" value="1"/>
</dbReference>
<dbReference type="SUPFAM" id="SSF46785">
    <property type="entry name" value="Winged helix' DNA-binding domain"/>
    <property type="match status" value="1"/>
</dbReference>